<dbReference type="GO" id="GO:0015627">
    <property type="term" value="C:type II protein secretion system complex"/>
    <property type="evidence" value="ECO:0007669"/>
    <property type="project" value="InterPro"/>
</dbReference>
<evidence type="ECO:0000256" key="2">
    <source>
        <dbReference type="SAM" id="Phobius"/>
    </source>
</evidence>
<name>A0A662ZHD8_9GAMM</name>
<protein>
    <submittedName>
        <fullName evidence="4">Type II secretion system protein B</fullName>
    </submittedName>
</protein>
<accession>A0A662ZHD8</accession>
<keyword evidence="2" id="KW-1133">Transmembrane helix</keyword>
<dbReference type="Pfam" id="PF16537">
    <property type="entry name" value="T2SSB"/>
    <property type="match status" value="1"/>
</dbReference>
<evidence type="ECO:0000259" key="3">
    <source>
        <dbReference type="Pfam" id="PF16537"/>
    </source>
</evidence>
<dbReference type="InterPro" id="IPR032389">
    <property type="entry name" value="GspB_C"/>
</dbReference>
<feature type="transmembrane region" description="Helical" evidence="2">
    <location>
        <begin position="32"/>
        <end position="52"/>
    </location>
</feature>
<organism evidence="4 5">
    <name type="scientific">Ruminobacter amylophilus</name>
    <dbReference type="NCBI Taxonomy" id="867"/>
    <lineage>
        <taxon>Bacteria</taxon>
        <taxon>Pseudomonadati</taxon>
        <taxon>Pseudomonadota</taxon>
        <taxon>Gammaproteobacteria</taxon>
        <taxon>Aeromonadales</taxon>
        <taxon>Succinivibrionaceae</taxon>
        <taxon>Ruminobacter</taxon>
    </lineage>
</organism>
<feature type="region of interest" description="Disordered" evidence="1">
    <location>
        <begin position="105"/>
        <end position="136"/>
    </location>
</feature>
<dbReference type="AlphaFoldDB" id="A0A662ZHD8"/>
<dbReference type="RefSeq" id="WP_093141417.1">
    <property type="nucleotide sequence ID" value="NZ_FOXF01000012.1"/>
</dbReference>
<evidence type="ECO:0000313" key="4">
    <source>
        <dbReference type="EMBL" id="SFP27793.1"/>
    </source>
</evidence>
<dbReference type="Proteomes" id="UP000243745">
    <property type="component" value="Unassembled WGS sequence"/>
</dbReference>
<dbReference type="OrthoDB" id="5432325at2"/>
<keyword evidence="5" id="KW-1185">Reference proteome</keyword>
<feature type="compositionally biased region" description="Basic and acidic residues" evidence="1">
    <location>
        <begin position="118"/>
        <end position="136"/>
    </location>
</feature>
<sequence>MSLFFDADKIMDNPEIAAAHAYETARIRKGRILFYSLLTAVGIASFTGYYLFEQKRIDDEFAVRREALLGNLEKELAGMRHDFTPDDSSNYPYVEPSKPHEFTVKHLSGKSSPTEYVFSRDEQQTSREQRERSIESDAEKINAALRGESGQNGTSADAKRRVVKKDLKAVFDEAVNSTNTGDLNFSIPDTSSYSSVNDSATRDATDISMLSSNLRNAIPPFVYSSHNYSTDASKRSITLNGSVIKEGGTYKNLEILKIAENHVIMRVNGKSFSIRAMEDYRQ</sequence>
<feature type="domain" description="Type II secretion system protein GspB C-terminal" evidence="3">
    <location>
        <begin position="218"/>
        <end position="276"/>
    </location>
</feature>
<keyword evidence="2" id="KW-0472">Membrane</keyword>
<dbReference type="EMBL" id="FOXF01000012">
    <property type="protein sequence ID" value="SFP27793.1"/>
    <property type="molecule type" value="Genomic_DNA"/>
</dbReference>
<proteinExistence type="predicted"/>
<keyword evidence="2" id="KW-0812">Transmembrane</keyword>
<evidence type="ECO:0000313" key="5">
    <source>
        <dbReference type="Proteomes" id="UP000243745"/>
    </source>
</evidence>
<evidence type="ECO:0000256" key="1">
    <source>
        <dbReference type="SAM" id="MobiDB-lite"/>
    </source>
</evidence>
<gene>
    <name evidence="4" type="ORF">SAMN02910344_00945</name>
</gene>
<reference evidence="4 5" key="1">
    <citation type="submission" date="2016-10" db="EMBL/GenBank/DDBJ databases">
        <authorList>
            <person name="Varghese N."/>
            <person name="Submissions S."/>
        </authorList>
    </citation>
    <scope>NUCLEOTIDE SEQUENCE [LARGE SCALE GENOMIC DNA]</scope>
    <source>
        <strain evidence="4 5">DSM 1361</strain>
    </source>
</reference>